<accession>A0A8T4L4Z7</accession>
<proteinExistence type="predicted"/>
<dbReference type="EMBL" id="JAGVWC010000001">
    <property type="protein sequence ID" value="MBS3060952.1"/>
    <property type="molecule type" value="Genomic_DNA"/>
</dbReference>
<dbReference type="InterPro" id="IPR003781">
    <property type="entry name" value="CoA-bd"/>
</dbReference>
<dbReference type="Proteomes" id="UP000675968">
    <property type="component" value="Unassembled WGS sequence"/>
</dbReference>
<comment type="caution">
    <text evidence="2">The sequence shown here is derived from an EMBL/GenBank/DDBJ whole genome shotgun (WGS) entry which is preliminary data.</text>
</comment>
<evidence type="ECO:0000313" key="3">
    <source>
        <dbReference type="Proteomes" id="UP000675968"/>
    </source>
</evidence>
<sequence>MEKEIEHSLNGKTVLVIGLSKDPQKESHKVAKYLQENGYKIIPVNPTAEKILEETVFPSLERVPNSEKQKIDVINVFRPSEETEAIVDQAIRRFGEEKTKPVIWLQLGIKNDNAKQKAMKAGFGFVEDRCIKIEHKKRRGTLN</sequence>
<dbReference type="Gene3D" id="3.40.50.720">
    <property type="entry name" value="NAD(P)-binding Rossmann-like Domain"/>
    <property type="match status" value="1"/>
</dbReference>
<reference evidence="2" key="1">
    <citation type="submission" date="2021-03" db="EMBL/GenBank/DDBJ databases">
        <authorList>
            <person name="Jaffe A."/>
        </authorList>
    </citation>
    <scope>NUCLEOTIDE SEQUENCE</scope>
    <source>
        <strain evidence="2">RIFCSPLOWO2_01_FULL_AR10_48_17</strain>
    </source>
</reference>
<evidence type="ECO:0000313" key="2">
    <source>
        <dbReference type="EMBL" id="MBS3060952.1"/>
    </source>
</evidence>
<dbReference type="InterPro" id="IPR036291">
    <property type="entry name" value="NAD(P)-bd_dom_sf"/>
</dbReference>
<dbReference type="SUPFAM" id="SSF51735">
    <property type="entry name" value="NAD(P)-binding Rossmann-fold domains"/>
    <property type="match status" value="1"/>
</dbReference>
<feature type="domain" description="CoA-binding" evidence="1">
    <location>
        <begin position="8"/>
        <end position="109"/>
    </location>
</feature>
<reference evidence="2" key="2">
    <citation type="submission" date="2021-05" db="EMBL/GenBank/DDBJ databases">
        <title>Protein family content uncovers lineage relationships and bacterial pathway maintenance mechanisms in DPANN archaea.</title>
        <authorList>
            <person name="Castelle C.J."/>
            <person name="Meheust R."/>
            <person name="Jaffe A.L."/>
            <person name="Seitz K."/>
            <person name="Gong X."/>
            <person name="Baker B.J."/>
            <person name="Banfield J.F."/>
        </authorList>
    </citation>
    <scope>NUCLEOTIDE SEQUENCE</scope>
    <source>
        <strain evidence="2">RIFCSPLOWO2_01_FULL_AR10_48_17</strain>
    </source>
</reference>
<name>A0A8T4L4Z7_9ARCH</name>
<gene>
    <name evidence="2" type="ORF">J4215_00030</name>
</gene>
<evidence type="ECO:0000259" key="1">
    <source>
        <dbReference type="SMART" id="SM00881"/>
    </source>
</evidence>
<dbReference type="AlphaFoldDB" id="A0A8T4L4Z7"/>
<organism evidence="2 3">
    <name type="scientific">Candidatus Iainarchaeum sp</name>
    <dbReference type="NCBI Taxonomy" id="3101447"/>
    <lineage>
        <taxon>Archaea</taxon>
        <taxon>Candidatus Iainarchaeota</taxon>
        <taxon>Candidatus Iainarchaeia</taxon>
        <taxon>Candidatus Iainarchaeales</taxon>
        <taxon>Candidatus Iainarchaeaceae</taxon>
        <taxon>Candidatus Iainarchaeum</taxon>
    </lineage>
</organism>
<protein>
    <submittedName>
        <fullName evidence="2">CoA-binding protein</fullName>
    </submittedName>
</protein>
<dbReference type="Pfam" id="PF13380">
    <property type="entry name" value="CoA_binding_2"/>
    <property type="match status" value="1"/>
</dbReference>
<dbReference type="PANTHER" id="PTHR33303:SF2">
    <property type="entry name" value="COA-BINDING DOMAIN-CONTAINING PROTEIN"/>
    <property type="match status" value="1"/>
</dbReference>
<dbReference type="SMART" id="SM00881">
    <property type="entry name" value="CoA_binding"/>
    <property type="match status" value="1"/>
</dbReference>
<dbReference type="PANTHER" id="PTHR33303">
    <property type="entry name" value="CYTOPLASMIC PROTEIN-RELATED"/>
    <property type="match status" value="1"/>
</dbReference>